<sequence>MAGYYAGYDDEDEDVWGEGPEDDEGYEPDWDDEDEEWDEENDDWNEGEDDFDLDPDDEEE</sequence>
<evidence type="ECO:0000313" key="2">
    <source>
        <dbReference type="EMBL" id="MBB6056964.1"/>
    </source>
</evidence>
<comment type="caution">
    <text evidence="2">The sequence shown here is derived from an EMBL/GenBank/DDBJ whole genome shotgun (WGS) entry which is preliminary data.</text>
</comment>
<accession>A0A841GCU1</accession>
<name>A0A841GCU1_9GAMM</name>
<feature type="region of interest" description="Disordered" evidence="1">
    <location>
        <begin position="1"/>
        <end position="60"/>
    </location>
</feature>
<dbReference type="Proteomes" id="UP000585721">
    <property type="component" value="Unassembled WGS sequence"/>
</dbReference>
<proteinExistence type="predicted"/>
<dbReference type="EMBL" id="JACHGR010000011">
    <property type="protein sequence ID" value="MBB6056964.1"/>
    <property type="molecule type" value="Genomic_DNA"/>
</dbReference>
<gene>
    <name evidence="2" type="ORF">HNR75_002911</name>
</gene>
<organism evidence="2 3">
    <name type="scientific">Tolumonas osonensis</name>
    <dbReference type="NCBI Taxonomy" id="675874"/>
    <lineage>
        <taxon>Bacteria</taxon>
        <taxon>Pseudomonadati</taxon>
        <taxon>Pseudomonadota</taxon>
        <taxon>Gammaproteobacteria</taxon>
        <taxon>Aeromonadales</taxon>
        <taxon>Aeromonadaceae</taxon>
        <taxon>Tolumonas</taxon>
    </lineage>
</organism>
<dbReference type="AlphaFoldDB" id="A0A841GCU1"/>
<evidence type="ECO:0000313" key="3">
    <source>
        <dbReference type="Proteomes" id="UP000585721"/>
    </source>
</evidence>
<evidence type="ECO:0000256" key="1">
    <source>
        <dbReference type="SAM" id="MobiDB-lite"/>
    </source>
</evidence>
<dbReference type="RefSeq" id="WP_188027679.1">
    <property type="nucleotide sequence ID" value="NZ_JACHGR010000011.1"/>
</dbReference>
<protein>
    <submittedName>
        <fullName evidence="2">Uncharacterized protein</fullName>
    </submittedName>
</protein>
<keyword evidence="3" id="KW-1185">Reference proteome</keyword>
<reference evidence="2 3" key="1">
    <citation type="submission" date="2020-08" db="EMBL/GenBank/DDBJ databases">
        <title>Genomic Encyclopedia of Type Strains, Phase IV (KMG-IV): sequencing the most valuable type-strain genomes for metagenomic binning, comparative biology and taxonomic classification.</title>
        <authorList>
            <person name="Goeker M."/>
        </authorList>
    </citation>
    <scope>NUCLEOTIDE SEQUENCE [LARGE SCALE GENOMIC DNA]</scope>
    <source>
        <strain evidence="2 3">DSM 22975</strain>
    </source>
</reference>
<feature type="compositionally biased region" description="Acidic residues" evidence="1">
    <location>
        <begin position="8"/>
        <end position="60"/>
    </location>
</feature>